<feature type="transmembrane region" description="Helical" evidence="1">
    <location>
        <begin position="20"/>
        <end position="39"/>
    </location>
</feature>
<evidence type="ECO:0000313" key="2">
    <source>
        <dbReference type="EMBL" id="CAF1526535.1"/>
    </source>
</evidence>
<evidence type="ECO:0000313" key="3">
    <source>
        <dbReference type="EMBL" id="CAF4313241.1"/>
    </source>
</evidence>
<gene>
    <name evidence="2" type="ORF">OVA965_LOCUS38043</name>
    <name evidence="3" type="ORF">TMI583_LOCUS39181</name>
</gene>
<reference evidence="3" key="1">
    <citation type="submission" date="2021-02" db="EMBL/GenBank/DDBJ databases">
        <authorList>
            <person name="Nowell W R."/>
        </authorList>
    </citation>
    <scope>NUCLEOTIDE SEQUENCE</scope>
</reference>
<dbReference type="AlphaFoldDB" id="A0A8S2TZT5"/>
<dbReference type="Proteomes" id="UP000682733">
    <property type="component" value="Unassembled WGS sequence"/>
</dbReference>
<name>A0A8S2TZT5_9BILA</name>
<keyword evidence="1" id="KW-0812">Transmembrane</keyword>
<dbReference type="Proteomes" id="UP000677228">
    <property type="component" value="Unassembled WGS sequence"/>
</dbReference>
<evidence type="ECO:0000313" key="4">
    <source>
        <dbReference type="Proteomes" id="UP000682733"/>
    </source>
</evidence>
<keyword evidence="1" id="KW-1133">Transmembrane helix</keyword>
<comment type="caution">
    <text evidence="3">The sequence shown here is derived from an EMBL/GenBank/DDBJ whole genome shotgun (WGS) entry which is preliminary data.</text>
</comment>
<sequence>IPLQIHMSLTTTILNSSKETTLSLFTVSIILYVTFRQLYPVLTFILFRNMPVVVASGTKATVIKQIELLPNDDKSNTLLLKPL</sequence>
<organism evidence="3 4">
    <name type="scientific">Didymodactylos carnosus</name>
    <dbReference type="NCBI Taxonomy" id="1234261"/>
    <lineage>
        <taxon>Eukaryota</taxon>
        <taxon>Metazoa</taxon>
        <taxon>Spiralia</taxon>
        <taxon>Gnathifera</taxon>
        <taxon>Rotifera</taxon>
        <taxon>Eurotatoria</taxon>
        <taxon>Bdelloidea</taxon>
        <taxon>Philodinida</taxon>
        <taxon>Philodinidae</taxon>
        <taxon>Didymodactylos</taxon>
    </lineage>
</organism>
<feature type="non-terminal residue" evidence="3">
    <location>
        <position position="1"/>
    </location>
</feature>
<evidence type="ECO:0000256" key="1">
    <source>
        <dbReference type="SAM" id="Phobius"/>
    </source>
</evidence>
<dbReference type="EMBL" id="CAJOBA010059087">
    <property type="protein sequence ID" value="CAF4313241.1"/>
    <property type="molecule type" value="Genomic_DNA"/>
</dbReference>
<proteinExistence type="predicted"/>
<keyword evidence="1" id="KW-0472">Membrane</keyword>
<accession>A0A8S2TZT5</accession>
<protein>
    <submittedName>
        <fullName evidence="3">Uncharacterized protein</fullName>
    </submittedName>
</protein>
<dbReference type="EMBL" id="CAJNOK010036906">
    <property type="protein sequence ID" value="CAF1526535.1"/>
    <property type="molecule type" value="Genomic_DNA"/>
</dbReference>